<proteinExistence type="predicted"/>
<dbReference type="RefSeq" id="WP_369745967.1">
    <property type="nucleotide sequence ID" value="NZ_CP165735.1"/>
</dbReference>
<accession>A0AB39YPQ6</accession>
<dbReference type="GO" id="GO:0016020">
    <property type="term" value="C:membrane"/>
    <property type="evidence" value="ECO:0007669"/>
    <property type="project" value="InterPro"/>
</dbReference>
<evidence type="ECO:0000256" key="1">
    <source>
        <dbReference type="SAM" id="Phobius"/>
    </source>
</evidence>
<reference evidence="2" key="1">
    <citation type="submission" date="2024-07" db="EMBL/GenBank/DDBJ databases">
        <authorList>
            <person name="Li J."/>
            <person name="Wei H."/>
            <person name="Ma J."/>
        </authorList>
    </citation>
    <scope>NUCLEOTIDE SEQUENCE</scope>
    <source>
        <strain evidence="2">AMU7</strain>
    </source>
</reference>
<organism evidence="2">
    <name type="scientific">Paenarthrobacter sp. AMU7</name>
    <dbReference type="NCBI Taxonomy" id="3162492"/>
    <lineage>
        <taxon>Bacteria</taxon>
        <taxon>Bacillati</taxon>
        <taxon>Actinomycetota</taxon>
        <taxon>Actinomycetes</taxon>
        <taxon>Micrococcales</taxon>
        <taxon>Micrococcaceae</taxon>
        <taxon>Paenarthrobacter</taxon>
    </lineage>
</organism>
<dbReference type="EMBL" id="CP165735">
    <property type="protein sequence ID" value="XDV72315.1"/>
    <property type="molecule type" value="Genomic_DNA"/>
</dbReference>
<gene>
    <name evidence="2" type="ORF">ABQM86_03790</name>
</gene>
<keyword evidence="1" id="KW-0812">Transmembrane</keyword>
<keyword evidence="1" id="KW-1133">Transmembrane helix</keyword>
<name>A0AB39YPQ6_9MICC</name>
<dbReference type="InterPro" id="IPR018513">
    <property type="entry name" value="Cell_synthase_bac"/>
</dbReference>
<feature type="transmembrane region" description="Helical" evidence="1">
    <location>
        <begin position="626"/>
        <end position="647"/>
    </location>
</feature>
<protein>
    <submittedName>
        <fullName evidence="2">Cellulose biosynthesis cyclic di-GMP-binding regulatory protein BcsB</fullName>
    </submittedName>
</protein>
<dbReference type="Gene3D" id="2.60.120.260">
    <property type="entry name" value="Galactose-binding domain-like"/>
    <property type="match status" value="1"/>
</dbReference>
<keyword evidence="1" id="KW-0472">Membrane</keyword>
<dbReference type="GO" id="GO:0006011">
    <property type="term" value="P:UDP-alpha-D-glucose metabolic process"/>
    <property type="evidence" value="ECO:0007669"/>
    <property type="project" value="InterPro"/>
</dbReference>
<dbReference type="Pfam" id="PF03170">
    <property type="entry name" value="BcsB"/>
    <property type="match status" value="1"/>
</dbReference>
<dbReference type="AlphaFoldDB" id="A0AB39YPQ6"/>
<sequence>MPQTPSRLRPRTHAPSHPVRILLATASFALATVSVLGIGAAPASASPGDASPGQGTAVRASSSVSALAGQTEQMVVVPVTAGLEPTRVKGTIAVSGKPEGTVRATVNGRVILETNAAATVPLDEAVSNADVMGQQLTVGLQLIPVTHTMCVVSNATATLNNMTVDFSGTAKAPTTVGEFFPASVPAVVLPVPADPGADVSAAIMTASAAMAQRYPDAAVAVLPEAELVARAATLPAGSRILSVTADPGETATKLATAADLPQLILSGHDEQLRTAARALASDKTALAVTSSVTGLTSALPAAPGLVQSLKDLGSTTLKLSGYGTPESFVGVSQSQFGGPVSSVKVQLKGTHTAVPDNAQAQLSVFWNDYLLSSKNLDGGDTFTVDAEVPAGQLQAKNGLRIRLAALPAGGDCTGPAGVMPMEVTLDTSGSTLTAVRGGSTKAGFERFPQAFGQSVQVAFGDGNAQANTVNAATLLASLQRDSASLLDTRVVGLDALAGSSESGLVVGATADVANKLSAPLRLAEFRTISPDEVEYGVGASAPYGVLEAFEQSGRNLLLLGAWAPENDAAAASTLQSSLASHVGAVEGGWASLSRNLLVTQPSGTPVLLESNVLVPQKAVTDDYRPYAWWISGAVVVLGLAFAARTVLLRRRARAARAYVDAEQMAGQPADATGPAKPGHDN</sequence>
<evidence type="ECO:0000313" key="2">
    <source>
        <dbReference type="EMBL" id="XDV72315.1"/>
    </source>
</evidence>